<proteinExistence type="predicted"/>
<feature type="chain" id="PRO_5044755371" description="Secreted protein" evidence="1">
    <location>
        <begin position="18"/>
        <end position="115"/>
    </location>
</feature>
<dbReference type="AlphaFoldDB" id="A0ABD0JVT8"/>
<organism evidence="2 3">
    <name type="scientific">Batillaria attramentaria</name>
    <dbReference type="NCBI Taxonomy" id="370345"/>
    <lineage>
        <taxon>Eukaryota</taxon>
        <taxon>Metazoa</taxon>
        <taxon>Spiralia</taxon>
        <taxon>Lophotrochozoa</taxon>
        <taxon>Mollusca</taxon>
        <taxon>Gastropoda</taxon>
        <taxon>Caenogastropoda</taxon>
        <taxon>Sorbeoconcha</taxon>
        <taxon>Cerithioidea</taxon>
        <taxon>Batillariidae</taxon>
        <taxon>Batillaria</taxon>
    </lineage>
</organism>
<evidence type="ECO:0000313" key="3">
    <source>
        <dbReference type="Proteomes" id="UP001519460"/>
    </source>
</evidence>
<keyword evidence="3" id="KW-1185">Reference proteome</keyword>
<dbReference type="Proteomes" id="UP001519460">
    <property type="component" value="Unassembled WGS sequence"/>
</dbReference>
<sequence length="115" mass="12909">MFALVIIFCSRSRDVCGFCLPPPADFKASSGCDNVRAVCVVLLDSPSTVTRLKAAFERLSVLCLNRPGILQPTEPDNTSLIRLRLHPQAAWLLDRLNCMKCGWTNWAKFQDVLER</sequence>
<gene>
    <name evidence="2" type="ORF">BaRGS_00029749</name>
</gene>
<evidence type="ECO:0008006" key="4">
    <source>
        <dbReference type="Google" id="ProtNLM"/>
    </source>
</evidence>
<dbReference type="EMBL" id="JACVVK020000313">
    <property type="protein sequence ID" value="KAK7478988.1"/>
    <property type="molecule type" value="Genomic_DNA"/>
</dbReference>
<keyword evidence="1" id="KW-0732">Signal</keyword>
<evidence type="ECO:0000313" key="2">
    <source>
        <dbReference type="EMBL" id="KAK7478988.1"/>
    </source>
</evidence>
<reference evidence="2 3" key="1">
    <citation type="journal article" date="2023" name="Sci. Data">
        <title>Genome assembly of the Korean intertidal mud-creeper Batillaria attramentaria.</title>
        <authorList>
            <person name="Patra A.K."/>
            <person name="Ho P.T."/>
            <person name="Jun S."/>
            <person name="Lee S.J."/>
            <person name="Kim Y."/>
            <person name="Won Y.J."/>
        </authorList>
    </citation>
    <scope>NUCLEOTIDE SEQUENCE [LARGE SCALE GENOMIC DNA]</scope>
    <source>
        <strain evidence="2">Wonlab-2016</strain>
    </source>
</reference>
<feature type="signal peptide" evidence="1">
    <location>
        <begin position="1"/>
        <end position="17"/>
    </location>
</feature>
<protein>
    <recommendedName>
        <fullName evidence="4">Secreted protein</fullName>
    </recommendedName>
</protein>
<comment type="caution">
    <text evidence="2">The sequence shown here is derived from an EMBL/GenBank/DDBJ whole genome shotgun (WGS) entry which is preliminary data.</text>
</comment>
<accession>A0ABD0JVT8</accession>
<name>A0ABD0JVT8_9CAEN</name>
<evidence type="ECO:0000256" key="1">
    <source>
        <dbReference type="SAM" id="SignalP"/>
    </source>
</evidence>